<dbReference type="WBParaSite" id="L893_g11435.t1">
    <property type="protein sequence ID" value="L893_g11435.t1"/>
    <property type="gene ID" value="L893_g11435"/>
</dbReference>
<feature type="chain" id="PRO_5009311557" evidence="2">
    <location>
        <begin position="21"/>
        <end position="1170"/>
    </location>
</feature>
<dbReference type="PRINTS" id="PR00173">
    <property type="entry name" value="EDTRNSPORT"/>
</dbReference>
<feature type="transmembrane region" description="Helical" evidence="1">
    <location>
        <begin position="1041"/>
        <end position="1064"/>
    </location>
</feature>
<keyword evidence="1" id="KW-0812">Transmembrane</keyword>
<organism evidence="4 5">
    <name type="scientific">Steinernema glaseri</name>
    <dbReference type="NCBI Taxonomy" id="37863"/>
    <lineage>
        <taxon>Eukaryota</taxon>
        <taxon>Metazoa</taxon>
        <taxon>Ecdysozoa</taxon>
        <taxon>Nematoda</taxon>
        <taxon>Chromadorea</taxon>
        <taxon>Rhabditida</taxon>
        <taxon>Tylenchina</taxon>
        <taxon>Panagrolaimomorpha</taxon>
        <taxon>Strongyloidoidea</taxon>
        <taxon>Steinernematidae</taxon>
        <taxon>Steinernema</taxon>
    </lineage>
</organism>
<evidence type="ECO:0000256" key="1">
    <source>
        <dbReference type="SAM" id="Phobius"/>
    </source>
</evidence>
<feature type="transmembrane region" description="Helical" evidence="1">
    <location>
        <begin position="603"/>
        <end position="622"/>
    </location>
</feature>
<keyword evidence="1" id="KW-0472">Membrane</keyword>
<dbReference type="Pfam" id="PF00115">
    <property type="entry name" value="COX1"/>
    <property type="match status" value="1"/>
</dbReference>
<dbReference type="AlphaFoldDB" id="A0A1I7Y0A9"/>
<feature type="transmembrane region" description="Helical" evidence="1">
    <location>
        <begin position="898"/>
        <end position="921"/>
    </location>
</feature>
<name>A0A1I7Y0A9_9BILA</name>
<feature type="transmembrane region" description="Helical" evidence="1">
    <location>
        <begin position="418"/>
        <end position="438"/>
    </location>
</feature>
<dbReference type="Proteomes" id="UP000095287">
    <property type="component" value="Unplaced"/>
</dbReference>
<dbReference type="GO" id="GO:0016020">
    <property type="term" value="C:membrane"/>
    <property type="evidence" value="ECO:0007669"/>
    <property type="project" value="InterPro"/>
</dbReference>
<keyword evidence="4" id="KW-1185">Reference proteome</keyword>
<protein>
    <submittedName>
        <fullName evidence="5">Nitric oxide reductase large subunit</fullName>
    </submittedName>
</protein>
<proteinExistence type="predicted"/>
<feature type="transmembrane region" description="Helical" evidence="1">
    <location>
        <begin position="1076"/>
        <end position="1103"/>
    </location>
</feature>
<reference evidence="5" key="1">
    <citation type="submission" date="2016-11" db="UniProtKB">
        <authorList>
            <consortium name="WormBaseParasite"/>
        </authorList>
    </citation>
    <scope>IDENTIFICATION</scope>
</reference>
<dbReference type="Gene3D" id="1.20.210.10">
    <property type="entry name" value="Cytochrome c oxidase-like, subunit I domain"/>
    <property type="match status" value="1"/>
</dbReference>
<accession>A0A1I7Y0A9</accession>
<feature type="transmembrane region" description="Helical" evidence="1">
    <location>
        <begin position="775"/>
        <end position="799"/>
    </location>
</feature>
<feature type="transmembrane region" description="Helical" evidence="1">
    <location>
        <begin position="857"/>
        <end position="878"/>
    </location>
</feature>
<keyword evidence="2" id="KW-0732">Signal</keyword>
<dbReference type="FunFam" id="1.20.210.10:FF:000008">
    <property type="entry name" value="Nitric oxide reductase large subunit"/>
    <property type="match status" value="1"/>
</dbReference>
<feature type="transmembrane region" description="Helical" evidence="1">
    <location>
        <begin position="1128"/>
        <end position="1150"/>
    </location>
</feature>
<feature type="transmembrane region" description="Helical" evidence="1">
    <location>
        <begin position="824"/>
        <end position="845"/>
    </location>
</feature>
<evidence type="ECO:0000256" key="2">
    <source>
        <dbReference type="SAM" id="SignalP"/>
    </source>
</evidence>
<dbReference type="PANTHER" id="PTHR10422">
    <property type="entry name" value="CYTOCHROME C OXIDASE SUBUNIT 1"/>
    <property type="match status" value="1"/>
</dbReference>
<feature type="transmembrane region" description="Helical" evidence="1">
    <location>
        <begin position="958"/>
        <end position="978"/>
    </location>
</feature>
<dbReference type="SUPFAM" id="SSF81442">
    <property type="entry name" value="Cytochrome c oxidase subunit I-like"/>
    <property type="match status" value="1"/>
</dbReference>
<dbReference type="AntiFam" id="ANF00203">
    <property type="entry name" value="Shadow ORF (opposite algB)"/>
</dbReference>
<feature type="domain" description="Nitric oxide reductase subunit B cytochrome c-like" evidence="3">
    <location>
        <begin position="448"/>
        <end position="628"/>
    </location>
</feature>
<dbReference type="GO" id="GO:0004129">
    <property type="term" value="F:cytochrome-c oxidase activity"/>
    <property type="evidence" value="ECO:0007669"/>
    <property type="project" value="InterPro"/>
</dbReference>
<dbReference type="GO" id="GO:0009060">
    <property type="term" value="P:aerobic respiration"/>
    <property type="evidence" value="ECO:0007669"/>
    <property type="project" value="InterPro"/>
</dbReference>
<feature type="transmembrane region" description="Helical" evidence="1">
    <location>
        <begin position="642"/>
        <end position="663"/>
    </location>
</feature>
<feature type="transmembrane region" description="Helical" evidence="1">
    <location>
        <begin position="695"/>
        <end position="718"/>
    </location>
</feature>
<dbReference type="InterPro" id="IPR036927">
    <property type="entry name" value="Cyt_c_oxase-like_su1_sf"/>
</dbReference>
<dbReference type="GO" id="GO:0020037">
    <property type="term" value="F:heme binding"/>
    <property type="evidence" value="ECO:0007669"/>
    <property type="project" value="InterPro"/>
</dbReference>
<feature type="transmembrane region" description="Helical" evidence="1">
    <location>
        <begin position="998"/>
        <end position="1021"/>
    </location>
</feature>
<dbReference type="PANTHER" id="PTHR10422:SF38">
    <property type="entry name" value="CYTOCHROME B SUBUNIT OF NITRIC OXIDE REDUCTASE"/>
    <property type="match status" value="1"/>
</dbReference>
<sequence length="1170" mass="130061">MRSHVVGSVLVVAILAGCSAGESSNPSALPELVEVAGPAREVMQAGEYLLDGRLIASDTVMYAPVPTLKAMKYQVSQFEYDQCVRAQRCKAADAVGQGQAKNLPVTVNFQQAIIGIAKTSGDRVLCGAEQARKALGQAFPGLFWPGQCSAGGDADGGSRKVACQQQDVLMALAQCRDGEWKNRQAVKQVSAETALGYLLAQITVGGCHQPYIQLDGMVRPQALNLAILQGTQQLGLNRQRQLTDFIQKQGTALGGFKSPGPVLMGTGKSSLYVPEQFAFCQRLGQGGTVHVDQGPAVAWRALMQALCKQFLTHTCFAQQQHGQLGGRHRIQQLNHFQQGTRHQCFSSTSVEAEKVPGRKASSVRMPQGVPCTCKDYDMTPDLAEHRYKACTSVRPPFRGRTQTGFDQTEKKMRSYKKLWWSLVAVTMVTFAILGWTGVEVYRQAPPMPVKVVTPDGREFTSQEQIHRGQSAWQSTGGMQLGSIWGHGAYQAPDWSADWLHREALAWLDLAAQQTYSLNYDQLTSSQQATLRQELQDEYRPNRIDEATGVLQISERRAKAIDTTAQYYIDLFGDAPELKSSRESFAMKDNTLPELQRRQDMTRFFFWLSWATVTERPGTTVSYTNNWPHEPLVDNHPSTANIVWSIVSIVLLLAGIGLLVWIWAFTHKEEEAPVAPATDPVLAFRLTPSQRALKKYAFLTVALFVIQVFLGGFTAHYTVEGQMFYGIDVSQWFPYSLTRTWHIQAALLWIASGFLTAGLFLVPLINGGEDPKFQRLGVDVLFGALVVLFIGSFAGNFLAIKNILPPELNFWFGHQGYEYLDLGRFWQIIKFVGLAFWLLLMLRGMWPALRRDKGDNHLLVLLTISTVAIGLFYGTGLFYGEHTNITIMEYWRWWVVHLWVEGFFEVFATVAMGFIFLTLGLVSKRSATIAGLAAASLFLVGGVPGTLHHLYFSGTTTPIMAIGASFSALEVVPLIMLGYEAFHNWKMQKQASWMSDLRWPVMFFVAVAFWNMLGAGVFGFLINPPISLYYIQGLNTTPLHAHAALFGVYGFLSLGFVLLVVRYISPEVRYNDRLMSWGFWTLNLGLVLMMFVSLLPAGIIQAWASISEGMWYARSEEFMQQPILQSLRWWRTLGDVVFIAGALLVFQQVLVRIMAGRRGAAAHAAGAVKAS</sequence>
<keyword evidence="1" id="KW-1133">Transmembrane helix</keyword>
<dbReference type="InterPro" id="IPR000883">
    <property type="entry name" value="Cyt_C_Oxase_1"/>
</dbReference>
<evidence type="ECO:0000313" key="4">
    <source>
        <dbReference type="Proteomes" id="UP000095287"/>
    </source>
</evidence>
<dbReference type="AntiFam" id="ANF00077">
    <property type="entry name" value="Shadow ORF (opposite AtoC)"/>
</dbReference>
<evidence type="ECO:0000259" key="3">
    <source>
        <dbReference type="Pfam" id="PF22085"/>
    </source>
</evidence>
<feature type="transmembrane region" description="Helical" evidence="1">
    <location>
        <begin position="928"/>
        <end position="946"/>
    </location>
</feature>
<dbReference type="InterPro" id="IPR054309">
    <property type="entry name" value="NorB_cytochrome_c-like"/>
</dbReference>
<dbReference type="PROSITE" id="PS51257">
    <property type="entry name" value="PROKAR_LIPOPROTEIN"/>
    <property type="match status" value="1"/>
</dbReference>
<feature type="transmembrane region" description="Helical" evidence="1">
    <location>
        <begin position="740"/>
        <end position="763"/>
    </location>
</feature>
<evidence type="ECO:0000313" key="5">
    <source>
        <dbReference type="WBParaSite" id="L893_g11435.t1"/>
    </source>
</evidence>
<feature type="signal peptide" evidence="2">
    <location>
        <begin position="1"/>
        <end position="20"/>
    </location>
</feature>
<dbReference type="Pfam" id="PF22085">
    <property type="entry name" value="NorB_cytochrome_c-like"/>
    <property type="match status" value="1"/>
</dbReference>